<proteinExistence type="predicted"/>
<dbReference type="Proteomes" id="UP001180551">
    <property type="component" value="Unassembled WGS sequence"/>
</dbReference>
<keyword evidence="2" id="KW-1185">Reference proteome</keyword>
<gene>
    <name evidence="1" type="ORF">RM550_14900</name>
</gene>
<comment type="caution">
    <text evidence="1">The sequence shown here is derived from an EMBL/GenBank/DDBJ whole genome shotgun (WGS) entry which is preliminary data.</text>
</comment>
<dbReference type="EMBL" id="JAVRFE010000017">
    <property type="protein sequence ID" value="MDT0457008.1"/>
    <property type="molecule type" value="Genomic_DNA"/>
</dbReference>
<evidence type="ECO:0000313" key="2">
    <source>
        <dbReference type="Proteomes" id="UP001180551"/>
    </source>
</evidence>
<organism evidence="1 2">
    <name type="scientific">Streptomyces mooreae</name>
    <dbReference type="NCBI Taxonomy" id="3075523"/>
    <lineage>
        <taxon>Bacteria</taxon>
        <taxon>Bacillati</taxon>
        <taxon>Actinomycetota</taxon>
        <taxon>Actinomycetes</taxon>
        <taxon>Kitasatosporales</taxon>
        <taxon>Streptomycetaceae</taxon>
        <taxon>Streptomyces</taxon>
    </lineage>
</organism>
<protein>
    <submittedName>
        <fullName evidence="1">Uncharacterized protein</fullName>
    </submittedName>
</protein>
<evidence type="ECO:0000313" key="1">
    <source>
        <dbReference type="EMBL" id="MDT0457008.1"/>
    </source>
</evidence>
<reference evidence="1" key="1">
    <citation type="submission" date="2024-05" db="EMBL/GenBank/DDBJ databases">
        <title>30 novel species of actinomycetes from the DSMZ collection.</title>
        <authorList>
            <person name="Nouioui I."/>
        </authorList>
    </citation>
    <scope>NUCLEOTIDE SEQUENCE</scope>
    <source>
        <strain evidence="1">DSM 41527</strain>
    </source>
</reference>
<sequence>MLIFAPYLAILRMGRKFRQSHGKICHFDGGARRLLLRTRRIVARESSRCQAELFMKSGMLHSVINVFLSFIYSP</sequence>
<accession>A0ABU2T7M6</accession>
<name>A0ABU2T7M6_9ACTN</name>
<dbReference type="RefSeq" id="WP_311624185.1">
    <property type="nucleotide sequence ID" value="NZ_JAVRFE010000017.1"/>
</dbReference>